<feature type="transmembrane region" description="Helical" evidence="6">
    <location>
        <begin position="99"/>
        <end position="123"/>
    </location>
</feature>
<evidence type="ECO:0000256" key="5">
    <source>
        <dbReference type="ARBA" id="ARBA00023136"/>
    </source>
</evidence>
<feature type="transmembrane region" description="Helical" evidence="6">
    <location>
        <begin position="129"/>
        <end position="151"/>
    </location>
</feature>
<evidence type="ECO:0000256" key="3">
    <source>
        <dbReference type="ARBA" id="ARBA00022692"/>
    </source>
</evidence>
<dbReference type="PANTHER" id="PTHR30294">
    <property type="entry name" value="MEMBRANE COMPONENT OF ABC TRANSPORTER YHHJ-RELATED"/>
    <property type="match status" value="1"/>
</dbReference>
<reference evidence="7 8" key="1">
    <citation type="submission" date="2017-09" db="EMBL/GenBank/DDBJ databases">
        <title>Depth-based differentiation of microbial function through sediment-hosted aquifers and enrichment of novel symbionts in the deep terrestrial subsurface.</title>
        <authorList>
            <person name="Probst A.J."/>
            <person name="Ladd B."/>
            <person name="Jarett J.K."/>
            <person name="Geller-Mcgrath D.E."/>
            <person name="Sieber C.M."/>
            <person name="Emerson J.B."/>
            <person name="Anantharaman K."/>
            <person name="Thomas B.C."/>
            <person name="Malmstrom R."/>
            <person name="Stieglmeier M."/>
            <person name="Klingl A."/>
            <person name="Woyke T."/>
            <person name="Ryan C.M."/>
            <person name="Banfield J.F."/>
        </authorList>
    </citation>
    <scope>NUCLEOTIDE SEQUENCE [LARGE SCALE GENOMIC DNA]</scope>
    <source>
        <strain evidence="7">CG22_combo_CG10-13_8_21_14_all_38_20</strain>
    </source>
</reference>
<feature type="transmembrane region" description="Helical" evidence="6">
    <location>
        <begin position="158"/>
        <end position="180"/>
    </location>
</feature>
<feature type="transmembrane region" description="Helical" evidence="6">
    <location>
        <begin position="48"/>
        <end position="68"/>
    </location>
</feature>
<feature type="transmembrane region" description="Helical" evidence="6">
    <location>
        <begin position="214"/>
        <end position="232"/>
    </location>
</feature>
<proteinExistence type="predicted"/>
<accession>A0A2H0BU21</accession>
<evidence type="ECO:0000256" key="1">
    <source>
        <dbReference type="ARBA" id="ARBA00004651"/>
    </source>
</evidence>
<comment type="subcellular location">
    <subcellularLocation>
        <location evidence="1">Cell membrane</location>
        <topology evidence="1">Multi-pass membrane protein</topology>
    </subcellularLocation>
</comment>
<gene>
    <name evidence="7" type="ORF">COW99_05260</name>
</gene>
<evidence type="ECO:0000256" key="4">
    <source>
        <dbReference type="ARBA" id="ARBA00022989"/>
    </source>
</evidence>
<dbReference type="GO" id="GO:0140359">
    <property type="term" value="F:ABC-type transporter activity"/>
    <property type="evidence" value="ECO:0007669"/>
    <property type="project" value="InterPro"/>
</dbReference>
<dbReference type="AlphaFoldDB" id="A0A2H0BU21"/>
<protein>
    <recommendedName>
        <fullName evidence="9">ABC transporter</fullName>
    </recommendedName>
</protein>
<evidence type="ECO:0000313" key="7">
    <source>
        <dbReference type="EMBL" id="PIP61173.1"/>
    </source>
</evidence>
<dbReference type="Pfam" id="PF12679">
    <property type="entry name" value="ABC2_membrane_2"/>
    <property type="match status" value="1"/>
</dbReference>
<evidence type="ECO:0000256" key="2">
    <source>
        <dbReference type="ARBA" id="ARBA00022475"/>
    </source>
</evidence>
<evidence type="ECO:0000256" key="6">
    <source>
        <dbReference type="SAM" id="Phobius"/>
    </source>
</evidence>
<keyword evidence="5 6" id="KW-0472">Membrane</keyword>
<keyword evidence="2" id="KW-1003">Cell membrane</keyword>
<dbReference type="Proteomes" id="UP000231246">
    <property type="component" value="Unassembled WGS sequence"/>
</dbReference>
<dbReference type="InterPro" id="IPR051449">
    <property type="entry name" value="ABC-2_transporter_component"/>
</dbReference>
<keyword evidence="4 6" id="KW-1133">Transmembrane helix</keyword>
<name>A0A2H0BU21_9BACT</name>
<comment type="caution">
    <text evidence="7">The sequence shown here is derived from an EMBL/GenBank/DDBJ whole genome shotgun (WGS) entry which is preliminary data.</text>
</comment>
<evidence type="ECO:0000313" key="8">
    <source>
        <dbReference type="Proteomes" id="UP000231246"/>
    </source>
</evidence>
<evidence type="ECO:0008006" key="9">
    <source>
        <dbReference type="Google" id="ProtNLM"/>
    </source>
</evidence>
<dbReference type="GO" id="GO:0005886">
    <property type="term" value="C:plasma membrane"/>
    <property type="evidence" value="ECO:0007669"/>
    <property type="project" value="UniProtKB-SubCell"/>
</dbReference>
<dbReference type="PANTHER" id="PTHR30294:SF29">
    <property type="entry name" value="MULTIDRUG ABC TRANSPORTER PERMEASE YBHS-RELATED"/>
    <property type="match status" value="1"/>
</dbReference>
<organism evidence="7 8">
    <name type="scientific">Candidatus Roizmanbacteria bacterium CG22_combo_CG10-13_8_21_14_all_38_20</name>
    <dbReference type="NCBI Taxonomy" id="1974862"/>
    <lineage>
        <taxon>Bacteria</taxon>
        <taxon>Candidatus Roizmaniibacteriota</taxon>
    </lineage>
</organism>
<dbReference type="EMBL" id="PCTA01000033">
    <property type="protein sequence ID" value="PIP61173.1"/>
    <property type="molecule type" value="Genomic_DNA"/>
</dbReference>
<keyword evidence="3 6" id="KW-0812">Transmembrane</keyword>
<feature type="transmembrane region" description="Helical" evidence="6">
    <location>
        <begin position="12"/>
        <end position="36"/>
    </location>
</feature>
<sequence>MKNIKTIAKKELSFYFNTPTGFIILGIFGALVNFLAIRDILIRDQADLIPIFSILPWLLLVMVAVISARSFAEEKKSGTFEVLMTLPLKLQEIVLGKFVGLKILSGLTVLSLLPTIIAVFMLGRPDPGVIVASLLAAFLFAQTLVAIGMFISTTSKNTLSAVFVSIIVFFLVMIIGSPLITDQFPRFLRSIFFFISPMARYQNMAQGVIDLKDVTYFISVIVAFLYLSIEQLKRNR</sequence>